<dbReference type="InterPro" id="IPR016125">
    <property type="entry name" value="Peptidase_C15-like"/>
</dbReference>
<evidence type="ECO:0000256" key="3">
    <source>
        <dbReference type="ARBA" id="ARBA00022670"/>
    </source>
</evidence>
<evidence type="ECO:0000313" key="8">
    <source>
        <dbReference type="Proteomes" id="UP000523139"/>
    </source>
</evidence>
<organism evidence="7 8">
    <name type="scientific">Nesterenkonia sedimenti</name>
    <dbReference type="NCBI Taxonomy" id="1463632"/>
    <lineage>
        <taxon>Bacteria</taxon>
        <taxon>Bacillati</taxon>
        <taxon>Actinomycetota</taxon>
        <taxon>Actinomycetes</taxon>
        <taxon>Micrococcales</taxon>
        <taxon>Micrococcaceae</taxon>
        <taxon>Nesterenkonia</taxon>
    </lineage>
</organism>
<gene>
    <name evidence="7" type="ORF">HGQ17_02190</name>
</gene>
<sequence>MKRVLISGFEPFGGMDYNPSWDVAEQLQKTHTGAEVHAVRLPVEFGTAAETLLQHAEALQPDLIIATGLAGGTDAVRLERVGLNLRDARIPDNSGAQPVDEAIDDDGAAALFSTLRLKAAHARIKEAGIPVQLSLSAGSFVCNDVLYSLMAAVARMQTPVPAGFVHLPDLRDPAVSLTTEQSVEALGILIEESLAPEPDATIIGGTLH</sequence>
<dbReference type="Proteomes" id="UP000523139">
    <property type="component" value="Unassembled WGS sequence"/>
</dbReference>
<dbReference type="PIRSF" id="PIRSF015592">
    <property type="entry name" value="Prld-crbxl_pptds"/>
    <property type="match status" value="1"/>
</dbReference>
<dbReference type="PANTHER" id="PTHR23402:SF1">
    <property type="entry name" value="PYROGLUTAMYL-PEPTIDASE I"/>
    <property type="match status" value="1"/>
</dbReference>
<name>A0A7X8YCY9_9MICC</name>
<evidence type="ECO:0000313" key="7">
    <source>
        <dbReference type="EMBL" id="NLS08831.1"/>
    </source>
</evidence>
<dbReference type="CDD" id="cd00501">
    <property type="entry name" value="Peptidase_C15"/>
    <property type="match status" value="1"/>
</dbReference>
<dbReference type="AlphaFoldDB" id="A0A7X8YCY9"/>
<dbReference type="GO" id="GO:0005829">
    <property type="term" value="C:cytosol"/>
    <property type="evidence" value="ECO:0007669"/>
    <property type="project" value="InterPro"/>
</dbReference>
<keyword evidence="8" id="KW-1185">Reference proteome</keyword>
<dbReference type="RefSeq" id="WP_168886308.1">
    <property type="nucleotide sequence ID" value="NZ_JABAHY010000001.1"/>
</dbReference>
<comment type="catalytic activity">
    <reaction evidence="6">
        <text>Release of an N-terminal pyroglutamyl group from a polypeptide, the second amino acid generally not being Pro.</text>
        <dbReference type="EC" id="3.4.19.3"/>
    </reaction>
</comment>
<dbReference type="PANTHER" id="PTHR23402">
    <property type="entry name" value="PROTEASE FAMILY C15 PYROGLUTAMYL-PEPTIDASE I-RELATED"/>
    <property type="match status" value="1"/>
</dbReference>
<feature type="active site" evidence="6">
    <location>
        <position position="142"/>
    </location>
</feature>
<evidence type="ECO:0000256" key="6">
    <source>
        <dbReference type="PROSITE-ProRule" id="PRU10077"/>
    </source>
</evidence>
<evidence type="ECO:0000256" key="2">
    <source>
        <dbReference type="ARBA" id="ARBA00022490"/>
    </source>
</evidence>
<dbReference type="InterPro" id="IPR033694">
    <property type="entry name" value="PGPEP1_Cys_AS"/>
</dbReference>
<protein>
    <recommendedName>
        <fullName evidence="6">Pyroglutamyl-peptidase I</fullName>
        <ecNumber evidence="6">3.4.19.3</ecNumber>
    </recommendedName>
</protein>
<dbReference type="GO" id="GO:0016920">
    <property type="term" value="F:pyroglutamyl-peptidase activity"/>
    <property type="evidence" value="ECO:0007669"/>
    <property type="project" value="UniProtKB-EC"/>
</dbReference>
<keyword evidence="5" id="KW-0788">Thiol protease</keyword>
<comment type="similarity">
    <text evidence="1">Belongs to the peptidase C15 family.</text>
</comment>
<dbReference type="GO" id="GO:0006508">
    <property type="term" value="P:proteolysis"/>
    <property type="evidence" value="ECO:0007669"/>
    <property type="project" value="UniProtKB-KW"/>
</dbReference>
<accession>A0A7X8YCY9</accession>
<dbReference type="NCBIfam" id="NF009676">
    <property type="entry name" value="PRK13197.1"/>
    <property type="match status" value="1"/>
</dbReference>
<reference evidence="7 8" key="1">
    <citation type="submission" date="2020-04" db="EMBL/GenBank/DDBJ databases">
        <title>Nesterenkonia sp. nov., isolated from marine sediment.</title>
        <authorList>
            <person name="Zhang G."/>
        </authorList>
    </citation>
    <scope>NUCLEOTIDE SEQUENCE [LARGE SCALE GENOMIC DNA]</scope>
    <source>
        <strain evidence="7 8">MY13</strain>
    </source>
</reference>
<evidence type="ECO:0000256" key="1">
    <source>
        <dbReference type="ARBA" id="ARBA00006641"/>
    </source>
</evidence>
<dbReference type="SUPFAM" id="SSF53182">
    <property type="entry name" value="Pyrrolidone carboxyl peptidase (pyroglutamate aminopeptidase)"/>
    <property type="match status" value="1"/>
</dbReference>
<evidence type="ECO:0000256" key="4">
    <source>
        <dbReference type="ARBA" id="ARBA00022801"/>
    </source>
</evidence>
<dbReference type="Pfam" id="PF01470">
    <property type="entry name" value="Peptidase_C15"/>
    <property type="match status" value="1"/>
</dbReference>
<dbReference type="Gene3D" id="3.40.630.20">
    <property type="entry name" value="Peptidase C15, pyroglutamyl peptidase I-like"/>
    <property type="match status" value="1"/>
</dbReference>
<dbReference type="PRINTS" id="PR00706">
    <property type="entry name" value="PYROGLUPTASE"/>
</dbReference>
<dbReference type="InterPro" id="IPR036440">
    <property type="entry name" value="Peptidase_C15-like_sf"/>
</dbReference>
<proteinExistence type="inferred from homology"/>
<comment type="caution">
    <text evidence="7">The sequence shown here is derived from an EMBL/GenBank/DDBJ whole genome shotgun (WGS) entry which is preliminary data.</text>
</comment>
<keyword evidence="4 7" id="KW-0378">Hydrolase</keyword>
<dbReference type="InterPro" id="IPR000816">
    <property type="entry name" value="Peptidase_C15"/>
</dbReference>
<evidence type="ECO:0000256" key="5">
    <source>
        <dbReference type="ARBA" id="ARBA00022807"/>
    </source>
</evidence>
<dbReference type="EMBL" id="JABAHY010000001">
    <property type="protein sequence ID" value="NLS08831.1"/>
    <property type="molecule type" value="Genomic_DNA"/>
</dbReference>
<dbReference type="EC" id="3.4.19.3" evidence="6"/>
<dbReference type="PROSITE" id="PS01334">
    <property type="entry name" value="PYRASE_CYS"/>
    <property type="match status" value="1"/>
</dbReference>
<keyword evidence="3" id="KW-0645">Protease</keyword>
<keyword evidence="2" id="KW-0963">Cytoplasm</keyword>